<dbReference type="EMBL" id="RHPJ01000002">
    <property type="protein sequence ID" value="TGO05160.1"/>
    <property type="molecule type" value="Genomic_DNA"/>
</dbReference>
<reference evidence="2 3" key="1">
    <citation type="submission" date="2018-11" db="EMBL/GenBank/DDBJ databases">
        <title>Complete genome sequencing of the Actinobacteria Serinibacter sp. K3-2.</title>
        <authorList>
            <person name="Rakitin A.L."/>
            <person name="Beletsky A.V."/>
            <person name="Mardanov A.V."/>
            <person name="Ravin N.V."/>
            <person name="Gromova A.S."/>
            <person name="Filippova S.N."/>
            <person name="Gal'Chenko V.F."/>
        </authorList>
    </citation>
    <scope>NUCLEOTIDE SEQUENCE [LARGE SCALE GENOMIC DNA]</scope>
    <source>
        <strain evidence="2 3">K3-2</strain>
    </source>
</reference>
<protein>
    <submittedName>
        <fullName evidence="2">Uncharacterized protein</fullName>
    </submittedName>
</protein>
<sequence>MGGGVREWLVPVLPGAGVGARWTPRSAGGRSDEPSGRQICTQGRPHG</sequence>
<evidence type="ECO:0000256" key="1">
    <source>
        <dbReference type="SAM" id="MobiDB-lite"/>
    </source>
</evidence>
<dbReference type="Proteomes" id="UP000297318">
    <property type="component" value="Unassembled WGS sequence"/>
</dbReference>
<evidence type="ECO:0000313" key="2">
    <source>
        <dbReference type="EMBL" id="TGO05160.1"/>
    </source>
</evidence>
<organism evidence="2 3">
    <name type="scientific">Serinibacter arcticus</name>
    <dbReference type="NCBI Taxonomy" id="1655435"/>
    <lineage>
        <taxon>Bacteria</taxon>
        <taxon>Bacillati</taxon>
        <taxon>Actinomycetota</taxon>
        <taxon>Actinomycetes</taxon>
        <taxon>Micrococcales</taxon>
        <taxon>Beutenbergiaceae</taxon>
        <taxon>Serinibacter</taxon>
    </lineage>
</organism>
<dbReference type="AlphaFoldDB" id="A0A4Z1E1C4"/>
<name>A0A4Z1E1C4_9MICO</name>
<proteinExistence type="predicted"/>
<keyword evidence="3" id="KW-1185">Reference proteome</keyword>
<gene>
    <name evidence="2" type="ORF">SERN_1164</name>
</gene>
<evidence type="ECO:0000313" key="3">
    <source>
        <dbReference type="Proteomes" id="UP000297318"/>
    </source>
</evidence>
<comment type="caution">
    <text evidence="2">The sequence shown here is derived from an EMBL/GenBank/DDBJ whole genome shotgun (WGS) entry which is preliminary data.</text>
</comment>
<accession>A0A4Z1E1C4</accession>
<feature type="region of interest" description="Disordered" evidence="1">
    <location>
        <begin position="14"/>
        <end position="47"/>
    </location>
</feature>